<dbReference type="GO" id="GO:0016887">
    <property type="term" value="F:ATP hydrolysis activity"/>
    <property type="evidence" value="ECO:0007669"/>
    <property type="project" value="InterPro"/>
</dbReference>
<comment type="caution">
    <text evidence="10">The sequence shown here is derived from an EMBL/GenBank/DDBJ whole genome shotgun (WGS) entry which is preliminary data.</text>
</comment>
<dbReference type="InterPro" id="IPR011527">
    <property type="entry name" value="ABC1_TM_dom"/>
</dbReference>
<gene>
    <name evidence="10" type="ORF">D2T33_02155</name>
</gene>
<protein>
    <submittedName>
        <fullName evidence="10">ATP-binding cassette domain-containing protein</fullName>
    </submittedName>
</protein>
<dbReference type="GO" id="GO:0005886">
    <property type="term" value="C:plasma membrane"/>
    <property type="evidence" value="ECO:0007669"/>
    <property type="project" value="UniProtKB-SubCell"/>
</dbReference>
<dbReference type="InterPro" id="IPR003593">
    <property type="entry name" value="AAA+_ATPase"/>
</dbReference>
<dbReference type="InterPro" id="IPR039421">
    <property type="entry name" value="Type_1_exporter"/>
</dbReference>
<dbReference type="AlphaFoldDB" id="A0A443J2X1"/>
<dbReference type="Gene3D" id="3.40.50.300">
    <property type="entry name" value="P-loop containing nucleotide triphosphate hydrolases"/>
    <property type="match status" value="1"/>
</dbReference>
<dbReference type="Pfam" id="PF00664">
    <property type="entry name" value="ABC_membrane"/>
    <property type="match status" value="1"/>
</dbReference>
<dbReference type="SUPFAM" id="SSF90123">
    <property type="entry name" value="ABC transporter transmembrane region"/>
    <property type="match status" value="1"/>
</dbReference>
<dbReference type="Gene3D" id="1.20.1560.10">
    <property type="entry name" value="ABC transporter type 1, transmembrane domain"/>
    <property type="match status" value="1"/>
</dbReference>
<dbReference type="SMART" id="SM00382">
    <property type="entry name" value="AAA"/>
    <property type="match status" value="1"/>
</dbReference>
<evidence type="ECO:0000256" key="3">
    <source>
        <dbReference type="ARBA" id="ARBA00022741"/>
    </source>
</evidence>
<evidence type="ECO:0000256" key="2">
    <source>
        <dbReference type="ARBA" id="ARBA00022692"/>
    </source>
</evidence>
<accession>A0A443J2X1</accession>
<dbReference type="InterPro" id="IPR003439">
    <property type="entry name" value="ABC_transporter-like_ATP-bd"/>
</dbReference>
<dbReference type="InterPro" id="IPR036640">
    <property type="entry name" value="ABC1_TM_sf"/>
</dbReference>
<sequence>MTDQTQRKRRPVSPAEAALRRLAAPIAPALRRAGWLSAVSECLWAGQAAVAALAIGGLVSGQAVLSPVAAALVFLALAAVRAGLDALAGRLAQRAANRLVADVRLQLTSAAARQTPRADRPAPAELASLAAEKAVMLAPWAARYQPAMTRARIVPVVLLALTAYFSWAAAIVLFVAGPLIPVFMALVGMAAKEASERQMSEIGSLNVLLADRIAAIADLRLLGAEARAGADLATASDGLHQRTMKVLAVAFLSSTVLELFSALGVAMVAVYVGFALLGEIRFGAWGGPLSVEAGIFLLMIAPEFFQPLRDLAAAWHDRVSAQAVAEEIGEAQRAIAASGTILGHGAAAEPLPPAPFGWRGLTVRPGPEAPPLHFPDAVVAPGGALGIKGPSGAGKTTLLAALGGLIRAESGEIRWGDVVLDDGTADRIRAGIGWLPQTPRFIDAPLSEALTLGRPGDLAAALRAARAEDIIAALPGGLSARLGDLGGGVSGGEARRLMIARAHHAGARLILADEPTADLDPDTADAVLAGLMTLRDTGAALIVASHDPRVLAAMEQVLEIAPHGTDTEAEAAQ</sequence>
<dbReference type="EMBL" id="SAUW01000002">
    <property type="protein sequence ID" value="RWR14780.1"/>
    <property type="molecule type" value="Genomic_DNA"/>
</dbReference>
<dbReference type="InterPro" id="IPR027417">
    <property type="entry name" value="P-loop_NTPase"/>
</dbReference>
<feature type="transmembrane region" description="Helical" evidence="7">
    <location>
        <begin position="282"/>
        <end position="301"/>
    </location>
</feature>
<dbReference type="Pfam" id="PF00005">
    <property type="entry name" value="ABC_tran"/>
    <property type="match status" value="1"/>
</dbReference>
<dbReference type="SUPFAM" id="SSF52540">
    <property type="entry name" value="P-loop containing nucleoside triphosphate hydrolases"/>
    <property type="match status" value="1"/>
</dbReference>
<keyword evidence="5 7" id="KW-1133">Transmembrane helix</keyword>
<dbReference type="RefSeq" id="WP_128268680.1">
    <property type="nucleotide sequence ID" value="NZ_SAUW01000002.1"/>
</dbReference>
<keyword evidence="4 10" id="KW-0067">ATP-binding</keyword>
<dbReference type="PANTHER" id="PTHR24221:SF654">
    <property type="entry name" value="ATP-BINDING CASSETTE SUB-FAMILY B MEMBER 6"/>
    <property type="match status" value="1"/>
</dbReference>
<keyword evidence="3" id="KW-0547">Nucleotide-binding</keyword>
<evidence type="ECO:0000256" key="6">
    <source>
        <dbReference type="ARBA" id="ARBA00023136"/>
    </source>
</evidence>
<feature type="domain" description="ABC transmembrane type-1" evidence="9">
    <location>
        <begin position="36"/>
        <end position="320"/>
    </location>
</feature>
<evidence type="ECO:0000256" key="1">
    <source>
        <dbReference type="ARBA" id="ARBA00004651"/>
    </source>
</evidence>
<evidence type="ECO:0000256" key="7">
    <source>
        <dbReference type="SAM" id="Phobius"/>
    </source>
</evidence>
<feature type="transmembrane region" description="Helical" evidence="7">
    <location>
        <begin position="64"/>
        <end position="84"/>
    </location>
</feature>
<dbReference type="GO" id="GO:0140359">
    <property type="term" value="F:ABC-type transporter activity"/>
    <property type="evidence" value="ECO:0007669"/>
    <property type="project" value="InterPro"/>
</dbReference>
<reference evidence="10 11" key="1">
    <citation type="submission" date="2019-01" db="EMBL/GenBank/DDBJ databases">
        <title>Sinorhodobacter populi sp. nov. isolated from the symptomatic bark tissue of Populus euramericana canker.</title>
        <authorList>
            <person name="Xu G."/>
        </authorList>
    </citation>
    <scope>NUCLEOTIDE SEQUENCE [LARGE SCALE GENOMIC DNA]</scope>
    <source>
        <strain evidence="10 11">2D-5</strain>
    </source>
</reference>
<proteinExistence type="predicted"/>
<comment type="subcellular location">
    <subcellularLocation>
        <location evidence="1">Cell membrane</location>
        <topology evidence="1">Multi-pass membrane protein</topology>
    </subcellularLocation>
</comment>
<evidence type="ECO:0000256" key="5">
    <source>
        <dbReference type="ARBA" id="ARBA00022989"/>
    </source>
</evidence>
<dbReference type="PANTHER" id="PTHR24221">
    <property type="entry name" value="ATP-BINDING CASSETTE SUB-FAMILY B"/>
    <property type="match status" value="1"/>
</dbReference>
<keyword evidence="11" id="KW-1185">Reference proteome</keyword>
<dbReference type="CDD" id="cd18584">
    <property type="entry name" value="ABC_6TM_AarD_CydD"/>
    <property type="match status" value="1"/>
</dbReference>
<feature type="domain" description="ABC transporter" evidence="8">
    <location>
        <begin position="356"/>
        <end position="573"/>
    </location>
</feature>
<dbReference type="Proteomes" id="UP000285710">
    <property type="component" value="Unassembled WGS sequence"/>
</dbReference>
<feature type="transmembrane region" description="Helical" evidence="7">
    <location>
        <begin position="35"/>
        <end position="58"/>
    </location>
</feature>
<evidence type="ECO:0000313" key="10">
    <source>
        <dbReference type="EMBL" id="RWR14780.1"/>
    </source>
</evidence>
<name>A0A443J2X1_9RHOB</name>
<dbReference type="GO" id="GO:0005524">
    <property type="term" value="F:ATP binding"/>
    <property type="evidence" value="ECO:0007669"/>
    <property type="project" value="UniProtKB-KW"/>
</dbReference>
<organism evidence="10 11">
    <name type="scientific">Paenirhodobacter populi</name>
    <dbReference type="NCBI Taxonomy" id="2306993"/>
    <lineage>
        <taxon>Bacteria</taxon>
        <taxon>Pseudomonadati</taxon>
        <taxon>Pseudomonadota</taxon>
        <taxon>Alphaproteobacteria</taxon>
        <taxon>Rhodobacterales</taxon>
        <taxon>Rhodobacter group</taxon>
        <taxon>Paenirhodobacter</taxon>
    </lineage>
</organism>
<dbReference type="PROSITE" id="PS50929">
    <property type="entry name" value="ABC_TM1F"/>
    <property type="match status" value="1"/>
</dbReference>
<reference evidence="10 11" key="2">
    <citation type="submission" date="2019-01" db="EMBL/GenBank/DDBJ databases">
        <authorList>
            <person name="Li Y."/>
        </authorList>
    </citation>
    <scope>NUCLEOTIDE SEQUENCE [LARGE SCALE GENOMIC DNA]</scope>
    <source>
        <strain evidence="10 11">2D-5</strain>
    </source>
</reference>
<evidence type="ECO:0000259" key="9">
    <source>
        <dbReference type="PROSITE" id="PS50929"/>
    </source>
</evidence>
<evidence type="ECO:0000313" key="11">
    <source>
        <dbReference type="Proteomes" id="UP000285710"/>
    </source>
</evidence>
<dbReference type="CDD" id="cd00267">
    <property type="entry name" value="ABC_ATPase"/>
    <property type="match status" value="1"/>
</dbReference>
<dbReference type="PROSITE" id="PS50893">
    <property type="entry name" value="ABC_TRANSPORTER_2"/>
    <property type="match status" value="1"/>
</dbReference>
<evidence type="ECO:0000256" key="4">
    <source>
        <dbReference type="ARBA" id="ARBA00022840"/>
    </source>
</evidence>
<evidence type="ECO:0000259" key="8">
    <source>
        <dbReference type="PROSITE" id="PS50893"/>
    </source>
</evidence>
<keyword evidence="2 7" id="KW-0812">Transmembrane</keyword>
<feature type="transmembrane region" description="Helical" evidence="7">
    <location>
        <begin position="246"/>
        <end position="276"/>
    </location>
</feature>
<feature type="transmembrane region" description="Helical" evidence="7">
    <location>
        <begin position="147"/>
        <end position="165"/>
    </location>
</feature>
<keyword evidence="6 7" id="KW-0472">Membrane</keyword>